<evidence type="ECO:0000256" key="3">
    <source>
        <dbReference type="ARBA" id="ARBA00022737"/>
    </source>
</evidence>
<dbReference type="EMBL" id="NDIQ01000022">
    <property type="protein sequence ID" value="PRT55908.1"/>
    <property type="molecule type" value="Genomic_DNA"/>
</dbReference>
<sequence length="352" mass="38357">MSLLSRGSSISSSAFDLSQDRRVPEPPSDSVSCVAFSPVADVLSVASWDNKVRIYEVNPSTGDSQGRAIYEHQAPVLSTCWLTDGSKVVSGGCDNAVRVYDPQAGQAIQIGSHDAAVKSVCSVQLGSPMVASASWDKTLKYWDLRQPTPVSTVQLPERAYIMDTQKTLLVVGCAERRLAIIDLNSPQTIYRASESPLKMQTRSIACMPDGTGYAIASIEGRCAIQYVDDAKQSASGFSFRCHRSPVTTPKVGDNIFAVNAISFNPGYGTFSTAGSDGTVHFWDKEAKFRLRYSEPVGGAITSTSFNKNGLLFAYGISYDWSKGYQSNTVNYPTEVRVRVVKEMEVKPRPKKR</sequence>
<feature type="repeat" description="WD" evidence="4">
    <location>
        <begin position="69"/>
        <end position="110"/>
    </location>
</feature>
<dbReference type="InterPro" id="IPR036322">
    <property type="entry name" value="WD40_repeat_dom_sf"/>
</dbReference>
<evidence type="ECO:0000256" key="4">
    <source>
        <dbReference type="PROSITE-ProRule" id="PRU00221"/>
    </source>
</evidence>
<comment type="similarity">
    <text evidence="1">Belongs to the WD repeat rae1 family.</text>
</comment>
<dbReference type="OrthoDB" id="256303at2759"/>
<proteinExistence type="inferred from homology"/>
<dbReference type="Gene3D" id="2.130.10.10">
    <property type="entry name" value="YVTN repeat-like/Quinoprotein amine dehydrogenase"/>
    <property type="match status" value="1"/>
</dbReference>
<protein>
    <submittedName>
        <fullName evidence="5">Poly(A)+ RNA export protein</fullName>
    </submittedName>
</protein>
<organism evidence="5 6">
    <name type="scientific">Wickerhamiella sorbophila</name>
    <dbReference type="NCBI Taxonomy" id="45607"/>
    <lineage>
        <taxon>Eukaryota</taxon>
        <taxon>Fungi</taxon>
        <taxon>Dikarya</taxon>
        <taxon>Ascomycota</taxon>
        <taxon>Saccharomycotina</taxon>
        <taxon>Dipodascomycetes</taxon>
        <taxon>Dipodascales</taxon>
        <taxon>Trichomonascaceae</taxon>
        <taxon>Wickerhamiella</taxon>
    </lineage>
</organism>
<dbReference type="PANTHER" id="PTHR10971">
    <property type="entry name" value="MRNA EXPORT FACTOR AND BUB3"/>
    <property type="match status" value="1"/>
</dbReference>
<keyword evidence="2 4" id="KW-0853">WD repeat</keyword>
<feature type="repeat" description="WD" evidence="4">
    <location>
        <begin position="258"/>
        <end position="283"/>
    </location>
</feature>
<dbReference type="SMART" id="SM00320">
    <property type="entry name" value="WD40"/>
    <property type="match status" value="4"/>
</dbReference>
<comment type="caution">
    <text evidence="5">The sequence shown here is derived from an EMBL/GenBank/DDBJ whole genome shotgun (WGS) entry which is preliminary data.</text>
</comment>
<dbReference type="PROSITE" id="PS50082">
    <property type="entry name" value="WD_REPEATS_2"/>
    <property type="match status" value="3"/>
</dbReference>
<dbReference type="Proteomes" id="UP000238350">
    <property type="component" value="Unassembled WGS sequence"/>
</dbReference>
<dbReference type="RefSeq" id="XP_024665853.1">
    <property type="nucleotide sequence ID" value="XM_024810085.1"/>
</dbReference>
<feature type="repeat" description="WD" evidence="4">
    <location>
        <begin position="110"/>
        <end position="152"/>
    </location>
</feature>
<evidence type="ECO:0000256" key="2">
    <source>
        <dbReference type="ARBA" id="ARBA00022574"/>
    </source>
</evidence>
<dbReference type="InterPro" id="IPR015943">
    <property type="entry name" value="WD40/YVTN_repeat-like_dom_sf"/>
</dbReference>
<accession>A0A2T0FLP1</accession>
<dbReference type="AlphaFoldDB" id="A0A2T0FLP1"/>
<dbReference type="STRING" id="45607.A0A2T0FLP1"/>
<name>A0A2T0FLP1_9ASCO</name>
<reference evidence="5 6" key="1">
    <citation type="submission" date="2017-04" db="EMBL/GenBank/DDBJ databases">
        <title>Genome sequencing of [Candida] sorbophila.</title>
        <authorList>
            <person name="Ahn J.O."/>
        </authorList>
    </citation>
    <scope>NUCLEOTIDE SEQUENCE [LARGE SCALE GENOMIC DNA]</scope>
    <source>
        <strain evidence="5 6">DS02</strain>
    </source>
</reference>
<dbReference type="FunFam" id="2.130.10.10:FF:000190">
    <property type="entry name" value="Nuclear pore complex subunit"/>
    <property type="match status" value="1"/>
</dbReference>
<dbReference type="Pfam" id="PF00400">
    <property type="entry name" value="WD40"/>
    <property type="match status" value="4"/>
</dbReference>
<keyword evidence="6" id="KW-1185">Reference proteome</keyword>
<evidence type="ECO:0000313" key="5">
    <source>
        <dbReference type="EMBL" id="PRT55908.1"/>
    </source>
</evidence>
<dbReference type="SUPFAM" id="SSF50978">
    <property type="entry name" value="WD40 repeat-like"/>
    <property type="match status" value="1"/>
</dbReference>
<keyword evidence="3" id="KW-0677">Repeat</keyword>
<evidence type="ECO:0000313" key="6">
    <source>
        <dbReference type="Proteomes" id="UP000238350"/>
    </source>
</evidence>
<dbReference type="GeneID" id="36517276"/>
<gene>
    <name evidence="5" type="ORF">B9G98_03528</name>
</gene>
<evidence type="ECO:0000256" key="1">
    <source>
        <dbReference type="ARBA" id="ARBA00007830"/>
    </source>
</evidence>
<dbReference type="InterPro" id="IPR001680">
    <property type="entry name" value="WD40_rpt"/>
</dbReference>